<dbReference type="CDD" id="cd01040">
    <property type="entry name" value="Mb-like"/>
    <property type="match status" value="1"/>
</dbReference>
<evidence type="ECO:0000256" key="1">
    <source>
        <dbReference type="RuleBase" id="RU000356"/>
    </source>
</evidence>
<evidence type="ECO:0000313" key="3">
    <source>
        <dbReference type="Proteomes" id="UP000038040"/>
    </source>
</evidence>
<protein>
    <submittedName>
        <fullName evidence="4">GLOBIN domain-containing protein</fullName>
    </submittedName>
</protein>
<dbReference type="PANTHER" id="PTHR47768">
    <property type="entry name" value="GLOBIN RELATED-RELATED"/>
    <property type="match status" value="1"/>
</dbReference>
<dbReference type="GO" id="GO:0019825">
    <property type="term" value="F:oxygen binding"/>
    <property type="evidence" value="ECO:0007669"/>
    <property type="project" value="InterPro"/>
</dbReference>
<dbReference type="PROSITE" id="PS01033">
    <property type="entry name" value="GLOBIN"/>
    <property type="match status" value="1"/>
</dbReference>
<feature type="domain" description="Globin" evidence="2">
    <location>
        <begin position="19"/>
        <end position="178"/>
    </location>
</feature>
<evidence type="ECO:0000313" key="4">
    <source>
        <dbReference type="WBParaSite" id="DME_0000371501-mRNA-1"/>
    </source>
</evidence>
<keyword evidence="1" id="KW-0479">Metal-binding</keyword>
<dbReference type="GO" id="GO:0020037">
    <property type="term" value="F:heme binding"/>
    <property type="evidence" value="ECO:0007669"/>
    <property type="project" value="InterPro"/>
</dbReference>
<keyword evidence="1" id="KW-0813">Transport</keyword>
<dbReference type="Proteomes" id="UP000038040">
    <property type="component" value="Unplaced"/>
</dbReference>
<keyword evidence="1" id="KW-0561">Oxygen transport</keyword>
<dbReference type="SUPFAM" id="SSF46458">
    <property type="entry name" value="Globin-like"/>
    <property type="match status" value="1"/>
</dbReference>
<organism evidence="3 4">
    <name type="scientific">Dracunculus medinensis</name>
    <name type="common">Guinea worm</name>
    <dbReference type="NCBI Taxonomy" id="318479"/>
    <lineage>
        <taxon>Eukaryota</taxon>
        <taxon>Metazoa</taxon>
        <taxon>Ecdysozoa</taxon>
        <taxon>Nematoda</taxon>
        <taxon>Chromadorea</taxon>
        <taxon>Rhabditida</taxon>
        <taxon>Spirurina</taxon>
        <taxon>Dracunculoidea</taxon>
        <taxon>Dracunculidae</taxon>
        <taxon>Dracunculus</taxon>
    </lineage>
</organism>
<dbReference type="AlphaFoldDB" id="A0A0N4U9F7"/>
<dbReference type="InterPro" id="IPR000971">
    <property type="entry name" value="Globin"/>
</dbReference>
<dbReference type="InterPro" id="IPR053341">
    <property type="entry name" value="Oxidative_stress_globin-like"/>
</dbReference>
<evidence type="ECO:0000259" key="2">
    <source>
        <dbReference type="PROSITE" id="PS01033"/>
    </source>
</evidence>
<keyword evidence="1" id="KW-0349">Heme</keyword>
<dbReference type="Pfam" id="PF00042">
    <property type="entry name" value="Globin"/>
    <property type="match status" value="1"/>
</dbReference>
<reference evidence="4" key="1">
    <citation type="submission" date="2017-02" db="UniProtKB">
        <authorList>
            <consortium name="WormBaseParasite"/>
        </authorList>
    </citation>
    <scope>IDENTIFICATION</scope>
</reference>
<sequence length="248" mass="28952">LQNSIEQNAPIFISDNWYIFNNAEKKLLLRSWKVMETDIEQVSCGIYTMIFNQCPEARQLFPYMRLPVNESDKRSQGFIFQALRFIQVLESAITYLDDLQSFDPILHNLGRRHGKLESSMGFRPYYWSVFLECTIYNIRLCLNRSKNDLWNDADLDEVIILWRHLVSGICLRIKKGYLMDIANRTAAKDSWSSLPALPTTTKNNPFTSKIPNQAKTPITGEHLHENHRKVGLIDQIIQFKLRTFKHGL</sequence>
<dbReference type="PANTHER" id="PTHR47768:SF2">
    <property type="entry name" value="GLOBIN-RELATED"/>
    <property type="match status" value="1"/>
</dbReference>
<dbReference type="GO" id="GO:0005344">
    <property type="term" value="F:oxygen carrier activity"/>
    <property type="evidence" value="ECO:0007669"/>
    <property type="project" value="UniProtKB-KW"/>
</dbReference>
<dbReference type="InterPro" id="IPR009050">
    <property type="entry name" value="Globin-like_sf"/>
</dbReference>
<dbReference type="WBParaSite" id="DME_0000371501-mRNA-1">
    <property type="protein sequence ID" value="DME_0000371501-mRNA-1"/>
    <property type="gene ID" value="DME_0000371501"/>
</dbReference>
<keyword evidence="1" id="KW-0408">Iron</keyword>
<name>A0A0N4U9F7_DRAME</name>
<accession>A0A0N4U9F7</accession>
<proteinExistence type="inferred from homology"/>
<dbReference type="Gene3D" id="1.10.490.10">
    <property type="entry name" value="Globins"/>
    <property type="match status" value="1"/>
</dbReference>
<dbReference type="InterPro" id="IPR044399">
    <property type="entry name" value="Mb-like_M"/>
</dbReference>
<dbReference type="InterPro" id="IPR012292">
    <property type="entry name" value="Globin/Proto"/>
</dbReference>
<comment type="similarity">
    <text evidence="1">Belongs to the globin family.</text>
</comment>